<evidence type="ECO:0000313" key="2">
    <source>
        <dbReference type="Proteomes" id="UP000317977"/>
    </source>
</evidence>
<dbReference type="EMBL" id="SJPX01000001">
    <property type="protein sequence ID" value="TWU57791.1"/>
    <property type="molecule type" value="Genomic_DNA"/>
</dbReference>
<dbReference type="AlphaFoldDB" id="A0A5C6FE02"/>
<evidence type="ECO:0000313" key="1">
    <source>
        <dbReference type="EMBL" id="TWU57791.1"/>
    </source>
</evidence>
<evidence type="ECO:0008006" key="3">
    <source>
        <dbReference type="Google" id="ProtNLM"/>
    </source>
</evidence>
<proteinExistence type="predicted"/>
<organism evidence="1 2">
    <name type="scientific">Rubripirellula reticaptiva</name>
    <dbReference type="NCBI Taxonomy" id="2528013"/>
    <lineage>
        <taxon>Bacteria</taxon>
        <taxon>Pseudomonadati</taxon>
        <taxon>Planctomycetota</taxon>
        <taxon>Planctomycetia</taxon>
        <taxon>Pirellulales</taxon>
        <taxon>Pirellulaceae</taxon>
        <taxon>Rubripirellula</taxon>
    </lineage>
</organism>
<dbReference type="PANTHER" id="PTHR43737:SF1">
    <property type="entry name" value="DUF1501 DOMAIN-CONTAINING PROTEIN"/>
    <property type="match status" value="1"/>
</dbReference>
<dbReference type="RefSeq" id="WP_146532625.1">
    <property type="nucleotide sequence ID" value="NZ_SJPX01000001.1"/>
</dbReference>
<keyword evidence="2" id="KW-1185">Reference proteome</keyword>
<accession>A0A5C6FE02</accession>
<dbReference type="InterPro" id="IPR006311">
    <property type="entry name" value="TAT_signal"/>
</dbReference>
<comment type="caution">
    <text evidence="1">The sequence shown here is derived from an EMBL/GenBank/DDBJ whole genome shotgun (WGS) entry which is preliminary data.</text>
</comment>
<name>A0A5C6FE02_9BACT</name>
<dbReference type="SUPFAM" id="SSF53649">
    <property type="entry name" value="Alkaline phosphatase-like"/>
    <property type="match status" value="1"/>
</dbReference>
<dbReference type="Pfam" id="PF07394">
    <property type="entry name" value="DUF1501"/>
    <property type="match status" value="1"/>
</dbReference>
<sequence>MNPNLMISRRHWLKSASASVATVASSGWLPTLSAATEVAGRERKHCILLWMSGGPSQIDTFDMKPKHGNGGSIKEVSTSVPGIRFSEHLPRLAKHADSLAILRGVSTKEGDHQRGATLMRTGFMTGAPVNYPSIGCSLSKALVSDFGSDGTLPAYVTIAPGPLGRESIRPGFLGPKYAATAVEASGVDAQAFAQLRVDFLDRAGNITSKRMETRLKLWRSMQQDYLQSRPSDNVIAHDTVYRSAIEMMNSDAKSAFDLSSESNEVREKYGRGSFGQGCLMARRLIERGAPLVEVTLGDGLGWDTHADNFAAVGRLCEQLDRGWATLMDELRDRDLLERTTILWAGEFGRTPQINNMGGRDHYPQAFTCVLAGGGVAGGQAYGETSKDGREVVDGKMDQKDLLSTLCGALGVNPSTENIAEGGRPIAIADGQVIDKVVRS</sequence>
<dbReference type="PROSITE" id="PS51318">
    <property type="entry name" value="TAT"/>
    <property type="match status" value="1"/>
</dbReference>
<dbReference type="Proteomes" id="UP000317977">
    <property type="component" value="Unassembled WGS sequence"/>
</dbReference>
<dbReference type="Gene3D" id="3.40.720.10">
    <property type="entry name" value="Alkaline Phosphatase, subunit A"/>
    <property type="match status" value="1"/>
</dbReference>
<reference evidence="1 2" key="1">
    <citation type="submission" date="2019-02" db="EMBL/GenBank/DDBJ databases">
        <title>Deep-cultivation of Planctomycetes and their phenomic and genomic characterization uncovers novel biology.</title>
        <authorList>
            <person name="Wiegand S."/>
            <person name="Jogler M."/>
            <person name="Boedeker C."/>
            <person name="Pinto D."/>
            <person name="Vollmers J."/>
            <person name="Rivas-Marin E."/>
            <person name="Kohn T."/>
            <person name="Peeters S.H."/>
            <person name="Heuer A."/>
            <person name="Rast P."/>
            <person name="Oberbeckmann S."/>
            <person name="Bunk B."/>
            <person name="Jeske O."/>
            <person name="Meyerdierks A."/>
            <person name="Storesund J.E."/>
            <person name="Kallscheuer N."/>
            <person name="Luecker S."/>
            <person name="Lage O.M."/>
            <person name="Pohl T."/>
            <person name="Merkel B.J."/>
            <person name="Hornburger P."/>
            <person name="Mueller R.-W."/>
            <person name="Bruemmer F."/>
            <person name="Labrenz M."/>
            <person name="Spormann A.M."/>
            <person name="Op Den Camp H."/>
            <person name="Overmann J."/>
            <person name="Amann R."/>
            <person name="Jetten M.S.M."/>
            <person name="Mascher T."/>
            <person name="Medema M.H."/>
            <person name="Devos D.P."/>
            <person name="Kaster A.-K."/>
            <person name="Ovreas L."/>
            <person name="Rohde M."/>
            <person name="Galperin M.Y."/>
            <person name="Jogler C."/>
        </authorList>
    </citation>
    <scope>NUCLEOTIDE SEQUENCE [LARGE SCALE GENOMIC DNA]</scope>
    <source>
        <strain evidence="1 2">Poly59</strain>
    </source>
</reference>
<gene>
    <name evidence="1" type="ORF">Poly59_07000</name>
</gene>
<dbReference type="InterPro" id="IPR010869">
    <property type="entry name" value="DUF1501"/>
</dbReference>
<dbReference type="PANTHER" id="PTHR43737">
    <property type="entry name" value="BLL7424 PROTEIN"/>
    <property type="match status" value="1"/>
</dbReference>
<dbReference type="InterPro" id="IPR017850">
    <property type="entry name" value="Alkaline_phosphatase_core_sf"/>
</dbReference>
<protein>
    <recommendedName>
        <fullName evidence="3">Sulfatase</fullName>
    </recommendedName>
</protein>
<dbReference type="OrthoDB" id="127333at2"/>